<feature type="binding site" evidence="5">
    <location>
        <begin position="373"/>
        <end position="374"/>
    </location>
    <ligand>
        <name>FMN</name>
        <dbReference type="ChEBI" id="CHEBI:58210"/>
    </ligand>
</feature>
<protein>
    <submittedName>
        <fullName evidence="7">L-lactate dehydrogenase (Cytochrome)</fullName>
    </submittedName>
</protein>
<dbReference type="GO" id="GO:0010181">
    <property type="term" value="F:FMN binding"/>
    <property type="evidence" value="ECO:0007669"/>
    <property type="project" value="InterPro"/>
</dbReference>
<evidence type="ECO:0000256" key="2">
    <source>
        <dbReference type="ARBA" id="ARBA00023002"/>
    </source>
</evidence>
<feature type="binding site" evidence="5">
    <location>
        <position position="140"/>
    </location>
    <ligand>
        <name>FMN</name>
        <dbReference type="ChEBI" id="CHEBI:58210"/>
    </ligand>
</feature>
<dbReference type="PANTHER" id="PTHR10578:SF143">
    <property type="entry name" value="FMN-DEPENDENT ALPHA-HYDROXY ACID DEHYDROGENASE PB1A11.03"/>
    <property type="match status" value="1"/>
</dbReference>
<dbReference type="InterPro" id="IPR000262">
    <property type="entry name" value="FMN-dep_DH"/>
</dbReference>
<dbReference type="PROSITE" id="PS51349">
    <property type="entry name" value="FMN_HYDROXY_ACID_DH_2"/>
    <property type="match status" value="1"/>
</dbReference>
<dbReference type="GO" id="GO:0016491">
    <property type="term" value="F:oxidoreductase activity"/>
    <property type="evidence" value="ECO:0007669"/>
    <property type="project" value="UniProtKB-KW"/>
</dbReference>
<dbReference type="InterPro" id="IPR012133">
    <property type="entry name" value="Alpha-hydoxy_acid_DH_FMN"/>
</dbReference>
<dbReference type="Pfam" id="PF01070">
    <property type="entry name" value="FMN_dh"/>
    <property type="match status" value="1"/>
</dbReference>
<feature type="binding site" evidence="5">
    <location>
        <position position="320"/>
    </location>
    <ligand>
        <name>glyoxylate</name>
        <dbReference type="ChEBI" id="CHEBI:36655"/>
    </ligand>
</feature>
<keyword evidence="5" id="KW-0285">Flavoprotein</keyword>
<feature type="binding site" evidence="5">
    <location>
        <begin position="350"/>
        <end position="354"/>
    </location>
    <ligand>
        <name>FMN</name>
        <dbReference type="ChEBI" id="CHEBI:58210"/>
    </ligand>
</feature>
<evidence type="ECO:0000256" key="1">
    <source>
        <dbReference type="ARBA" id="ARBA00001917"/>
    </source>
</evidence>
<accession>A0A8H4L833</accession>
<proteinExistence type="inferred from homology"/>
<sequence>MAPIATSDIHRDDKPTFNLGPYFIRPAVTFYPSKWESLAEATLPSVSRRYLQDNCDAGSTYQNNLKAFTRWSIVPRRLVPSHKNEAGKELFADTTTRVLGQTLPFPIAVAPISAQMVFHDEGEAATARAASYLGIPFILSTASGTSIEEAALACGTNARWFQLYWPSREHDDITKSLLKRAKNAGYTALFVTLDTRMLGRLPHDFDKDYHNFVRPDHLVQIGLTDLVFQKKFKEKHGYNIPCAPDDVRWSAPDGTTEEAFFSAAREWAKIMFPEHPHSWEDVEFLKQNWDGPIVLKGIQSVHDAKKCVEIGVQGIVVSNHGGQQQEGVGSLSMLPQIVEAVGDKLDIFFDSGIRSGADIIKAIALGAKCVLIGRPYVYGLNMGGEKGVKDMLGSICDDLAMNMHLSGLRDIKEVTRDVLVKESDLL</sequence>
<evidence type="ECO:0000313" key="8">
    <source>
        <dbReference type="Proteomes" id="UP000554235"/>
    </source>
</evidence>
<dbReference type="PANTHER" id="PTHR10578">
    <property type="entry name" value="S -2-HYDROXY-ACID OXIDASE-RELATED"/>
    <property type="match status" value="1"/>
</dbReference>
<comment type="similarity">
    <text evidence="3">Belongs to the FMN-dependent alpha-hydroxy acid dehydrogenase family.</text>
</comment>
<evidence type="ECO:0000256" key="4">
    <source>
        <dbReference type="PIRSR" id="PIRSR000138-1"/>
    </source>
</evidence>
<feature type="binding site" evidence="5">
    <location>
        <position position="192"/>
    </location>
    <ligand>
        <name>FMN</name>
        <dbReference type="ChEBI" id="CHEBI:58210"/>
    </ligand>
</feature>
<feature type="binding site" evidence="5">
    <location>
        <position position="296"/>
    </location>
    <ligand>
        <name>FMN</name>
        <dbReference type="ChEBI" id="CHEBI:58210"/>
    </ligand>
</feature>
<dbReference type="PIRSF" id="PIRSF000138">
    <property type="entry name" value="Al-hdrx_acd_dh"/>
    <property type="match status" value="1"/>
</dbReference>
<feature type="binding site" evidence="5">
    <location>
        <position position="162"/>
    </location>
    <ligand>
        <name>FMN</name>
        <dbReference type="ChEBI" id="CHEBI:58210"/>
    </ligand>
</feature>
<dbReference type="Gene3D" id="3.20.20.70">
    <property type="entry name" value="Aldolase class I"/>
    <property type="match status" value="1"/>
</dbReference>
<feature type="active site" description="Proton acceptor" evidence="4">
    <location>
        <position position="320"/>
    </location>
</feature>
<feature type="binding site" evidence="5">
    <location>
        <position position="318"/>
    </location>
    <ligand>
        <name>FMN</name>
        <dbReference type="ChEBI" id="CHEBI:58210"/>
    </ligand>
</feature>
<dbReference type="SUPFAM" id="SSF51395">
    <property type="entry name" value="FMN-linked oxidoreductases"/>
    <property type="match status" value="1"/>
</dbReference>
<keyword evidence="2" id="KW-0560">Oxidoreductase</keyword>
<feature type="binding site" evidence="5">
    <location>
        <position position="50"/>
    </location>
    <ligand>
        <name>glyoxylate</name>
        <dbReference type="ChEBI" id="CHEBI:36655"/>
    </ligand>
</feature>
<comment type="cofactor">
    <cofactor evidence="1">
        <name>FMN</name>
        <dbReference type="ChEBI" id="CHEBI:58210"/>
    </cofactor>
</comment>
<dbReference type="InterPro" id="IPR013785">
    <property type="entry name" value="Aldolase_TIM"/>
</dbReference>
<comment type="caution">
    <text evidence="7">The sequence shown here is derived from an EMBL/GenBank/DDBJ whole genome shotgun (WGS) entry which is preliminary data.</text>
</comment>
<keyword evidence="8" id="KW-1185">Reference proteome</keyword>
<feature type="binding site" evidence="5">
    <location>
        <position position="164"/>
    </location>
    <ligand>
        <name>glyoxylate</name>
        <dbReference type="ChEBI" id="CHEBI:36655"/>
    </ligand>
</feature>
<reference evidence="7 8" key="1">
    <citation type="submission" date="2020-01" db="EMBL/GenBank/DDBJ databases">
        <title>Identification and distribution of gene clusters putatively required for synthesis of sphingolipid metabolism inhibitors in phylogenetically diverse species of the filamentous fungus Fusarium.</title>
        <authorList>
            <person name="Kim H.-S."/>
            <person name="Busman M."/>
            <person name="Brown D.W."/>
            <person name="Divon H."/>
            <person name="Uhlig S."/>
            <person name="Proctor R.H."/>
        </authorList>
    </citation>
    <scope>NUCLEOTIDE SEQUENCE [LARGE SCALE GENOMIC DNA]</scope>
    <source>
        <strain evidence="7 8">NRRL 20459</strain>
    </source>
</reference>
<dbReference type="AlphaFoldDB" id="A0A8H4L833"/>
<gene>
    <name evidence="7" type="ORF">FALBO_10151</name>
</gene>
<evidence type="ECO:0000259" key="6">
    <source>
        <dbReference type="PROSITE" id="PS51349"/>
    </source>
</evidence>
<organism evidence="7 8">
    <name type="scientific">Fusarium albosuccineum</name>
    <dbReference type="NCBI Taxonomy" id="1237068"/>
    <lineage>
        <taxon>Eukaryota</taxon>
        <taxon>Fungi</taxon>
        <taxon>Dikarya</taxon>
        <taxon>Ascomycota</taxon>
        <taxon>Pezizomycotina</taxon>
        <taxon>Sordariomycetes</taxon>
        <taxon>Hypocreomycetidae</taxon>
        <taxon>Hypocreales</taxon>
        <taxon>Nectriaceae</taxon>
        <taxon>Fusarium</taxon>
        <taxon>Fusarium decemcellulare species complex</taxon>
    </lineage>
</organism>
<keyword evidence="5" id="KW-0288">FMN</keyword>
<evidence type="ECO:0000256" key="3">
    <source>
        <dbReference type="ARBA" id="ARBA00024042"/>
    </source>
</evidence>
<evidence type="ECO:0000256" key="5">
    <source>
        <dbReference type="PIRSR" id="PIRSR000138-2"/>
    </source>
</evidence>
<evidence type="ECO:0000313" key="7">
    <source>
        <dbReference type="EMBL" id="KAF4463024.1"/>
    </source>
</evidence>
<dbReference type="EMBL" id="JAADYS010001433">
    <property type="protein sequence ID" value="KAF4463024.1"/>
    <property type="molecule type" value="Genomic_DNA"/>
</dbReference>
<name>A0A8H4L833_9HYPO</name>
<feature type="domain" description="FMN hydroxy acid dehydrogenase" evidence="6">
    <location>
        <begin position="24"/>
        <end position="424"/>
    </location>
</feature>
<dbReference type="Proteomes" id="UP000554235">
    <property type="component" value="Unassembled WGS sequence"/>
</dbReference>
<dbReference type="OrthoDB" id="25826at2759"/>
<dbReference type="InterPro" id="IPR037396">
    <property type="entry name" value="FMN_HAD"/>
</dbReference>